<gene>
    <name evidence="1" type="ORF">RWE15_22035</name>
</gene>
<organism evidence="1 2">
    <name type="scientific">Tigheibacillus halophilus</name>
    <dbReference type="NCBI Taxonomy" id="361280"/>
    <lineage>
        <taxon>Bacteria</taxon>
        <taxon>Bacillati</taxon>
        <taxon>Bacillota</taxon>
        <taxon>Bacilli</taxon>
        <taxon>Bacillales</taxon>
        <taxon>Bacillaceae</taxon>
        <taxon>Tigheibacillus</taxon>
    </lineage>
</organism>
<evidence type="ECO:0000313" key="1">
    <source>
        <dbReference type="EMBL" id="MDY0396503.1"/>
    </source>
</evidence>
<accession>A0ABU5CB10</accession>
<evidence type="ECO:0000313" key="2">
    <source>
        <dbReference type="Proteomes" id="UP001281447"/>
    </source>
</evidence>
<sequence>MTDIKKIVAEQHDLFATGKTLAHPFRMEQLKKIKDDVERKRRSAVPGVTERFEQITPGITDNRNRFSLC</sequence>
<dbReference type="Proteomes" id="UP001281447">
    <property type="component" value="Unassembled WGS sequence"/>
</dbReference>
<name>A0ABU5CB10_9BACI</name>
<dbReference type="EMBL" id="JAWDIP010000004">
    <property type="protein sequence ID" value="MDY0396503.1"/>
    <property type="molecule type" value="Genomic_DNA"/>
</dbReference>
<comment type="caution">
    <text evidence="1">The sequence shown here is derived from an EMBL/GenBank/DDBJ whole genome shotgun (WGS) entry which is preliminary data.</text>
</comment>
<reference evidence="1 2" key="1">
    <citation type="submission" date="2023-10" db="EMBL/GenBank/DDBJ databases">
        <title>Virgibacillus halophilus 5B73C genome.</title>
        <authorList>
            <person name="Miliotis G."/>
            <person name="Sengupta P."/>
            <person name="Hameed A."/>
            <person name="Chuvochina M."/>
            <person name="Mcdonagh F."/>
            <person name="Simpson A.C."/>
            <person name="Singh N.K."/>
            <person name="Rekha P.D."/>
            <person name="Raman K."/>
            <person name="Hugenholtz P."/>
            <person name="Venkateswaran K."/>
        </authorList>
    </citation>
    <scope>NUCLEOTIDE SEQUENCE [LARGE SCALE GENOMIC DNA]</scope>
    <source>
        <strain evidence="1 2">5B73C</strain>
    </source>
</reference>
<protein>
    <submittedName>
        <fullName evidence="1">Uncharacterized protein</fullName>
    </submittedName>
</protein>
<proteinExistence type="predicted"/>
<keyword evidence="2" id="KW-1185">Reference proteome</keyword>